<accession>A0A317PHI9</accession>
<dbReference type="InterPro" id="IPR001444">
    <property type="entry name" value="Flag_bb_rod_N"/>
</dbReference>
<dbReference type="AlphaFoldDB" id="A0A317PHI9"/>
<keyword evidence="10" id="KW-1185">Reference proteome</keyword>
<proteinExistence type="inferred from homology"/>
<evidence type="ECO:0000256" key="3">
    <source>
        <dbReference type="ARBA" id="ARBA00017941"/>
    </source>
</evidence>
<dbReference type="NCBIfam" id="TIGR01395">
    <property type="entry name" value="FlgC"/>
    <property type="match status" value="1"/>
</dbReference>
<gene>
    <name evidence="9" type="ORF">DFR52_10310</name>
</gene>
<keyword evidence="9" id="KW-0969">Cilium</keyword>
<keyword evidence="9" id="KW-0966">Cell projection</keyword>
<dbReference type="Pfam" id="PF06429">
    <property type="entry name" value="Flg_bbr_C"/>
    <property type="match status" value="1"/>
</dbReference>
<evidence type="ECO:0000256" key="1">
    <source>
        <dbReference type="ARBA" id="ARBA00004117"/>
    </source>
</evidence>
<dbReference type="EMBL" id="QGTR01000003">
    <property type="protein sequence ID" value="PWV99813.1"/>
    <property type="molecule type" value="Genomic_DNA"/>
</dbReference>
<dbReference type="Proteomes" id="UP000246352">
    <property type="component" value="Unassembled WGS sequence"/>
</dbReference>
<evidence type="ECO:0000256" key="6">
    <source>
        <dbReference type="RuleBase" id="RU362062"/>
    </source>
</evidence>
<evidence type="ECO:0000313" key="9">
    <source>
        <dbReference type="EMBL" id="PWV99813.1"/>
    </source>
</evidence>
<name>A0A317PHI9_9HYPH</name>
<dbReference type="GO" id="GO:0030694">
    <property type="term" value="C:bacterial-type flagellum basal body, rod"/>
    <property type="evidence" value="ECO:0007669"/>
    <property type="project" value="UniProtKB-UniRule"/>
</dbReference>
<dbReference type="RefSeq" id="WP_110032100.1">
    <property type="nucleotide sequence ID" value="NZ_QGTR01000003.1"/>
</dbReference>
<protein>
    <recommendedName>
        <fullName evidence="3 6">Flagellar basal-body rod protein FlgC</fullName>
    </recommendedName>
</protein>
<dbReference type="InterPro" id="IPR006299">
    <property type="entry name" value="FlgC"/>
</dbReference>
<comment type="subunit">
    <text evidence="5 6">The basal body constitutes a major portion of the flagellar organelle and consists of four rings (L,P,S, and M) mounted on a central rod. The rod consists of about 26 subunits of FlgG in the distal portion, and FlgB, FlgC and FlgF are thought to build up the proximal portion of the rod with about 6 subunits each.</text>
</comment>
<evidence type="ECO:0000256" key="4">
    <source>
        <dbReference type="ARBA" id="ARBA00023143"/>
    </source>
</evidence>
<evidence type="ECO:0000259" key="8">
    <source>
        <dbReference type="Pfam" id="PF06429"/>
    </source>
</evidence>
<organism evidence="9 10">
    <name type="scientific">Hoeflea marina</name>
    <dbReference type="NCBI Taxonomy" id="274592"/>
    <lineage>
        <taxon>Bacteria</taxon>
        <taxon>Pseudomonadati</taxon>
        <taxon>Pseudomonadota</taxon>
        <taxon>Alphaproteobacteria</taxon>
        <taxon>Hyphomicrobiales</taxon>
        <taxon>Rhizobiaceae</taxon>
        <taxon>Hoeflea</taxon>
    </lineage>
</organism>
<feature type="domain" description="Flagellar basal body rod protein N-terminal" evidence="7">
    <location>
        <begin position="11"/>
        <end position="36"/>
    </location>
</feature>
<sequence length="139" mass="15021">MADPLSLASKIAASGLKAQETRLRIVSENLANAQSTGSTPGADAYRRKTIGFSAEIDRASGASKVGITRISTDPSEFDVEYDPSNPAADAKGMVKMPNVNMLIELADMREANRSYEANLQTIKQTRELVSMTIDLLRSQ</sequence>
<dbReference type="PANTHER" id="PTHR30435:SF2">
    <property type="entry name" value="FLAGELLAR BASAL-BODY ROD PROTEIN FLGC"/>
    <property type="match status" value="1"/>
</dbReference>
<evidence type="ECO:0000259" key="7">
    <source>
        <dbReference type="Pfam" id="PF00460"/>
    </source>
</evidence>
<dbReference type="InterPro" id="IPR010930">
    <property type="entry name" value="Flg_bb/hook_C_dom"/>
</dbReference>
<evidence type="ECO:0000256" key="5">
    <source>
        <dbReference type="ARBA" id="ARBA00025933"/>
    </source>
</evidence>
<evidence type="ECO:0000256" key="2">
    <source>
        <dbReference type="ARBA" id="ARBA00009677"/>
    </source>
</evidence>
<dbReference type="GO" id="GO:0071978">
    <property type="term" value="P:bacterial-type flagellum-dependent swarming motility"/>
    <property type="evidence" value="ECO:0007669"/>
    <property type="project" value="TreeGrafter"/>
</dbReference>
<feature type="domain" description="Flagellar basal-body/hook protein C-terminal" evidence="8">
    <location>
        <begin position="91"/>
        <end position="134"/>
    </location>
</feature>
<comment type="caution">
    <text evidence="9">The sequence shown here is derived from an EMBL/GenBank/DDBJ whole genome shotgun (WGS) entry which is preliminary data.</text>
</comment>
<dbReference type="Pfam" id="PF00460">
    <property type="entry name" value="Flg_bb_rod"/>
    <property type="match status" value="1"/>
</dbReference>
<comment type="subcellular location">
    <subcellularLocation>
        <location evidence="1 6">Bacterial flagellum basal body</location>
    </subcellularLocation>
</comment>
<dbReference type="OrthoDB" id="9813951at2"/>
<keyword evidence="4 6" id="KW-0975">Bacterial flagellum</keyword>
<keyword evidence="9" id="KW-0282">Flagellum</keyword>
<dbReference type="PANTHER" id="PTHR30435">
    <property type="entry name" value="FLAGELLAR PROTEIN"/>
    <property type="match status" value="1"/>
</dbReference>
<evidence type="ECO:0000313" key="10">
    <source>
        <dbReference type="Proteomes" id="UP000246352"/>
    </source>
</evidence>
<reference evidence="9 10" key="1">
    <citation type="submission" date="2018-05" db="EMBL/GenBank/DDBJ databases">
        <title>Genomic Encyclopedia of Type Strains, Phase IV (KMG-IV): sequencing the most valuable type-strain genomes for metagenomic binning, comparative biology and taxonomic classification.</title>
        <authorList>
            <person name="Goeker M."/>
        </authorList>
    </citation>
    <scope>NUCLEOTIDE SEQUENCE [LARGE SCALE GENOMIC DNA]</scope>
    <source>
        <strain evidence="9 10">DSM 16791</strain>
    </source>
</reference>
<comment type="similarity">
    <text evidence="2">Belongs to the flagella basal body rod proteins family.</text>
</comment>